<accession>A0A066UML6</accession>
<reference evidence="4 5" key="1">
    <citation type="submission" date="2014-02" db="EMBL/GenBank/DDBJ databases">
        <title>Vibrio fortis Dalian14 Genome Sequencing.</title>
        <authorList>
            <person name="Wang Y."/>
            <person name="Song L."/>
            <person name="Liu G."/>
            <person name="Ding J."/>
        </authorList>
    </citation>
    <scope>NUCLEOTIDE SEQUENCE [LARGE SCALE GENOMIC DNA]</scope>
    <source>
        <strain evidence="4 5">Dalian14</strain>
    </source>
</reference>
<protein>
    <recommendedName>
        <fullName evidence="3">DUF4174 domain-containing protein</fullName>
    </recommendedName>
</protein>
<name>A0A066UML6_9VIBR</name>
<dbReference type="Pfam" id="PF13778">
    <property type="entry name" value="DUF4174"/>
    <property type="match status" value="1"/>
</dbReference>
<gene>
    <name evidence="4" type="ORF">VFDL14_19595</name>
</gene>
<dbReference type="OrthoDB" id="5893017at2"/>
<feature type="domain" description="DUF4174" evidence="3">
    <location>
        <begin position="32"/>
        <end position="138"/>
    </location>
</feature>
<evidence type="ECO:0000256" key="1">
    <source>
        <dbReference type="ARBA" id="ARBA00022729"/>
    </source>
</evidence>
<dbReference type="RefSeq" id="WP_050487459.1">
    <property type="nucleotide sequence ID" value="NZ_BTGL01000005.1"/>
</dbReference>
<dbReference type="InterPro" id="IPR025232">
    <property type="entry name" value="DUF4174"/>
</dbReference>
<keyword evidence="1 2" id="KW-0732">Signal</keyword>
<feature type="signal peptide" evidence="2">
    <location>
        <begin position="1"/>
        <end position="20"/>
    </location>
</feature>
<keyword evidence="5" id="KW-1185">Reference proteome</keyword>
<comment type="caution">
    <text evidence="4">The sequence shown here is derived from an EMBL/GenBank/DDBJ whole genome shotgun (WGS) entry which is preliminary data.</text>
</comment>
<sequence>MLGRLLAIAGIVACSHTALAYPAYEHSHSLPHRSVILFAPDQDTKVKEFMNSVLINNCQIDERDIVVMVIAENGYTMPSWLKEEFNLEAVKKIYEIPKGKHTGILIGKDGKEKHRWSGTTDWAFLANFIDQMPMRQQEMQRQSSRCSI</sequence>
<evidence type="ECO:0000313" key="4">
    <source>
        <dbReference type="EMBL" id="KDN27112.1"/>
    </source>
</evidence>
<evidence type="ECO:0000259" key="3">
    <source>
        <dbReference type="Pfam" id="PF13778"/>
    </source>
</evidence>
<evidence type="ECO:0000256" key="2">
    <source>
        <dbReference type="SAM" id="SignalP"/>
    </source>
</evidence>
<organism evidence="4 5">
    <name type="scientific">Vibrio fortis</name>
    <dbReference type="NCBI Taxonomy" id="212667"/>
    <lineage>
        <taxon>Bacteria</taxon>
        <taxon>Pseudomonadati</taxon>
        <taxon>Pseudomonadota</taxon>
        <taxon>Gammaproteobacteria</taxon>
        <taxon>Vibrionales</taxon>
        <taxon>Vibrionaceae</taxon>
        <taxon>Vibrio</taxon>
    </lineage>
</organism>
<proteinExistence type="predicted"/>
<dbReference type="AlphaFoldDB" id="A0A066UML6"/>
<evidence type="ECO:0000313" key="5">
    <source>
        <dbReference type="Proteomes" id="UP000027219"/>
    </source>
</evidence>
<dbReference type="Proteomes" id="UP000027219">
    <property type="component" value="Unassembled WGS sequence"/>
</dbReference>
<feature type="chain" id="PRO_5001627359" description="DUF4174 domain-containing protein" evidence="2">
    <location>
        <begin position="21"/>
        <end position="148"/>
    </location>
</feature>
<dbReference type="EMBL" id="JFFR01000027">
    <property type="protein sequence ID" value="KDN27112.1"/>
    <property type="molecule type" value="Genomic_DNA"/>
</dbReference>